<evidence type="ECO:0000313" key="4">
    <source>
        <dbReference type="Proteomes" id="UP000288716"/>
    </source>
</evidence>
<dbReference type="SUPFAM" id="SSF50923">
    <property type="entry name" value="Hemopexin-like domain"/>
    <property type="match status" value="1"/>
</dbReference>
<organism evidence="3 4">
    <name type="scientific">Leptotrombidium deliense</name>
    <dbReference type="NCBI Taxonomy" id="299467"/>
    <lineage>
        <taxon>Eukaryota</taxon>
        <taxon>Metazoa</taxon>
        <taxon>Ecdysozoa</taxon>
        <taxon>Arthropoda</taxon>
        <taxon>Chelicerata</taxon>
        <taxon>Arachnida</taxon>
        <taxon>Acari</taxon>
        <taxon>Acariformes</taxon>
        <taxon>Trombidiformes</taxon>
        <taxon>Prostigmata</taxon>
        <taxon>Anystina</taxon>
        <taxon>Parasitengona</taxon>
        <taxon>Trombiculoidea</taxon>
        <taxon>Trombiculidae</taxon>
        <taxon>Leptotrombidium</taxon>
    </lineage>
</organism>
<keyword evidence="2" id="KW-0812">Transmembrane</keyword>
<proteinExistence type="predicted"/>
<comment type="caution">
    <text evidence="3">The sequence shown here is derived from an EMBL/GenBank/DDBJ whole genome shotgun (WGS) entry which is preliminary data.</text>
</comment>
<reference evidence="3 4" key="1">
    <citation type="journal article" date="2018" name="Gigascience">
        <title>Genomes of trombidid mites reveal novel predicted allergens and laterally-transferred genes associated with secondary metabolism.</title>
        <authorList>
            <person name="Dong X."/>
            <person name="Chaisiri K."/>
            <person name="Xia D."/>
            <person name="Armstrong S.D."/>
            <person name="Fang Y."/>
            <person name="Donnelly M.J."/>
            <person name="Kadowaki T."/>
            <person name="McGarry J.W."/>
            <person name="Darby A.C."/>
            <person name="Makepeace B.L."/>
        </authorList>
    </citation>
    <scope>NUCLEOTIDE SEQUENCE [LARGE SCALE GENOMIC DNA]</scope>
    <source>
        <strain evidence="3">UoL-UT</strain>
    </source>
</reference>
<dbReference type="InterPro" id="IPR018487">
    <property type="entry name" value="Hemopexin-like_repeat"/>
</dbReference>
<dbReference type="OrthoDB" id="10546411at2759"/>
<dbReference type="Gene3D" id="2.110.10.10">
    <property type="entry name" value="Hemopexin-like domain"/>
    <property type="match status" value="1"/>
</dbReference>
<evidence type="ECO:0000256" key="1">
    <source>
        <dbReference type="PROSITE-ProRule" id="PRU01011"/>
    </source>
</evidence>
<dbReference type="InterPro" id="IPR036375">
    <property type="entry name" value="Hemopexin-like_dom_sf"/>
</dbReference>
<name>A0A443SVE1_9ACAR</name>
<keyword evidence="4" id="KW-1185">Reference proteome</keyword>
<gene>
    <name evidence="3" type="ORF">B4U80_12921</name>
</gene>
<keyword evidence="2" id="KW-1133">Transmembrane helix</keyword>
<dbReference type="Proteomes" id="UP000288716">
    <property type="component" value="Unassembled WGS sequence"/>
</dbReference>
<sequence length="287" mass="32164">MDELQNRKQDFCAYKTTLDAAVGSEKNPEQVYLFTSDHFFEYNLQTTEFLNVQKIHDKWPNLESDIDAGCIFSNDKSGGYLFIKDQDIFVYSGENNPFLVNKSSLNDYTIRFGITLNDDDAIGCMTCYCIEGSACKIILVFKNTHHKVISCDFDKDSNLENCMQLHKIPPPSDVSNDLLYSMGECEAISYTAGPRKPSTVLYVDPTEVHFWDGNNKKYTKKIADIFECFSAAMLTVVFGSVLCVTLIVIVIAGVFVMTTKKKTSMGEDATVVTGYDTTVASKKNSKI</sequence>
<feature type="transmembrane region" description="Helical" evidence="2">
    <location>
        <begin position="229"/>
        <end position="256"/>
    </location>
</feature>
<accession>A0A443SVE1</accession>
<keyword evidence="2" id="KW-0472">Membrane</keyword>
<evidence type="ECO:0000256" key="2">
    <source>
        <dbReference type="SAM" id="Phobius"/>
    </source>
</evidence>
<protein>
    <submittedName>
        <fullName evidence="3">Uncharacterized protein</fullName>
    </submittedName>
</protein>
<dbReference type="VEuPathDB" id="VectorBase:LDEU000561"/>
<dbReference type="EMBL" id="NCKV01000151">
    <property type="protein sequence ID" value="RWS31477.1"/>
    <property type="molecule type" value="Genomic_DNA"/>
</dbReference>
<dbReference type="AlphaFoldDB" id="A0A443SVE1"/>
<evidence type="ECO:0000313" key="3">
    <source>
        <dbReference type="EMBL" id="RWS31477.1"/>
    </source>
</evidence>
<dbReference type="PROSITE" id="PS51642">
    <property type="entry name" value="HEMOPEXIN_2"/>
    <property type="match status" value="1"/>
</dbReference>
<feature type="repeat" description="Hemopexin" evidence="1">
    <location>
        <begin position="15"/>
        <end position="62"/>
    </location>
</feature>